<accession>S0FVW5</accession>
<feature type="domain" description="DNA primase/helicase Gp4 N-terminal Bacteriophage T7-like" evidence="1">
    <location>
        <begin position="25"/>
        <end position="65"/>
    </location>
</feature>
<dbReference type="GO" id="GO:0006260">
    <property type="term" value="P:DNA replication"/>
    <property type="evidence" value="ECO:0007669"/>
    <property type="project" value="InterPro"/>
</dbReference>
<dbReference type="SUPFAM" id="SSF57783">
    <property type="entry name" value="Zinc beta-ribbon"/>
    <property type="match status" value="1"/>
</dbReference>
<evidence type="ECO:0000313" key="2">
    <source>
        <dbReference type="EMBL" id="EMS79183.1"/>
    </source>
</evidence>
<evidence type="ECO:0000313" key="3">
    <source>
        <dbReference type="Proteomes" id="UP000014216"/>
    </source>
</evidence>
<evidence type="ECO:0000259" key="1">
    <source>
        <dbReference type="SMART" id="SM00778"/>
    </source>
</evidence>
<dbReference type="AlphaFoldDB" id="S0FVW5"/>
<dbReference type="Proteomes" id="UP000014216">
    <property type="component" value="Unassembled WGS sequence"/>
</dbReference>
<dbReference type="GO" id="GO:0008270">
    <property type="term" value="F:zinc ion binding"/>
    <property type="evidence" value="ECO:0007669"/>
    <property type="project" value="InterPro"/>
</dbReference>
<sequence length="452" mass="49861">MSDIKSLVESSGVVLRKVATTNGGEWAGPCPGCGGTDRFRVWPADRGGRGSFWCRGCGRGGDDVQFLVDFKGMAYREAFSAVGRDMPEGYRPVAYRAAATGCRPDPDRFVPKAYDPPVETWQAKAGAFVDSAHQALLANDEALRYLAGRGLDLQAAKGFRLGWFGGQNGKPCLFRPRVAWGLPRIFNPKTGRDKMLWIPRGIVIPTYKAGQLYRVRIRRPAEDLKTDKDVKYYVVPGSGMDLAGHNPDHRVYVIVEADLDEMLIARRAGSIVGSVATGSSSAKPGTGMYWHLQNAVRLLIALDAGEDNLAGAKAARWWLKEFPQARRWPVPLGKDPGEAFEKGVDIKTWIRAGLPPAVTMELARDERYVPPAGMAPIHELRYLLEKYPVTITATPEAAEIHFNGVGNKSIRARIKDLFMGDDEVHWYLRMFHPDALITGDNCRVIRPAAAEV</sequence>
<keyword evidence="3" id="KW-1185">Reference proteome</keyword>
<reference evidence="2 3" key="1">
    <citation type="journal article" date="2013" name="Genome Announc.">
        <title>Draft Genome Sequence of Desulfotignum phosphitoxidans DSM 13687 Strain FiPS-3.</title>
        <authorList>
            <person name="Poehlein A."/>
            <person name="Daniel R."/>
            <person name="Simeonova D.D."/>
        </authorList>
    </citation>
    <scope>NUCLEOTIDE SEQUENCE [LARGE SCALE GENOMIC DNA]</scope>
    <source>
        <strain evidence="2 3">DSM 13687</strain>
    </source>
</reference>
<organism evidence="2 3">
    <name type="scientific">Desulfotignum phosphitoxidans DSM 13687</name>
    <dbReference type="NCBI Taxonomy" id="1286635"/>
    <lineage>
        <taxon>Bacteria</taxon>
        <taxon>Pseudomonadati</taxon>
        <taxon>Thermodesulfobacteriota</taxon>
        <taxon>Desulfobacteria</taxon>
        <taxon>Desulfobacterales</taxon>
        <taxon>Desulfobacteraceae</taxon>
        <taxon>Desulfotignum</taxon>
    </lineage>
</organism>
<proteinExistence type="predicted"/>
<dbReference type="InterPro" id="IPR036977">
    <property type="entry name" value="DNA_primase_Znf_CHC2"/>
</dbReference>
<dbReference type="Gene3D" id="3.90.580.10">
    <property type="entry name" value="Zinc finger, CHC2-type domain"/>
    <property type="match status" value="1"/>
</dbReference>
<dbReference type="Pfam" id="PF08273">
    <property type="entry name" value="Zn_Ribbon_Prim"/>
    <property type="match status" value="1"/>
</dbReference>
<dbReference type="GO" id="GO:0004386">
    <property type="term" value="F:helicase activity"/>
    <property type="evidence" value="ECO:0007669"/>
    <property type="project" value="InterPro"/>
</dbReference>
<protein>
    <submittedName>
        <fullName evidence="2">p4 alpha zinc-binding domain-containing protein</fullName>
    </submittedName>
</protein>
<dbReference type="GO" id="GO:0003677">
    <property type="term" value="F:DNA binding"/>
    <property type="evidence" value="ECO:0007669"/>
    <property type="project" value="InterPro"/>
</dbReference>
<dbReference type="RefSeq" id="WP_006966272.1">
    <property type="nucleotide sequence ID" value="NZ_APJX01000005.1"/>
</dbReference>
<dbReference type="SMART" id="SM00778">
    <property type="entry name" value="Prim_Zn_Ribbon"/>
    <property type="match status" value="1"/>
</dbReference>
<comment type="caution">
    <text evidence="2">The sequence shown here is derived from an EMBL/GenBank/DDBJ whole genome shotgun (WGS) entry which is preliminary data.</text>
</comment>
<dbReference type="OrthoDB" id="8967890at2"/>
<gene>
    <name evidence="2" type="ORF">Dpo_5c01060</name>
</gene>
<name>S0FVW5_9BACT</name>
<dbReference type="PATRIC" id="fig|1286635.3.peg.2579"/>
<dbReference type="InterPro" id="IPR013237">
    <property type="entry name" value="Phage_T7_Gp4_N"/>
</dbReference>
<dbReference type="EMBL" id="APJX01000005">
    <property type="protein sequence ID" value="EMS79183.1"/>
    <property type="molecule type" value="Genomic_DNA"/>
</dbReference>